<dbReference type="HOGENOM" id="CLU_3103856_0_0_5"/>
<gene>
    <name evidence="1" type="ordered locus">SM11_pC1630</name>
</gene>
<dbReference type="EMBL" id="CP001831">
    <property type="protein sequence ID" value="AEH82703.1"/>
    <property type="molecule type" value="Genomic_DNA"/>
</dbReference>
<dbReference type="PATRIC" id="fig|707241.3.peg.5545"/>
<organism evidence="1 2">
    <name type="scientific">Sinorhizobium meliloti (strain SM11)</name>
    <dbReference type="NCBI Taxonomy" id="707241"/>
    <lineage>
        <taxon>Bacteria</taxon>
        <taxon>Pseudomonadati</taxon>
        <taxon>Pseudomonadota</taxon>
        <taxon>Alphaproteobacteria</taxon>
        <taxon>Hyphomicrobiales</taxon>
        <taxon>Rhizobiaceae</taxon>
        <taxon>Sinorhizobium/Ensifer group</taxon>
        <taxon>Sinorhizobium</taxon>
    </lineage>
</organism>
<sequence length="51" mass="5853">MLKSIDLMYQAMLAELGQRSLDAAWSADFPSDGRFTPLTVKQRRYLVFRSA</sequence>
<evidence type="ECO:0000313" key="2">
    <source>
        <dbReference type="Proteomes" id="UP000009045"/>
    </source>
</evidence>
<evidence type="ECO:0000313" key="1">
    <source>
        <dbReference type="EMBL" id="AEH82703.1"/>
    </source>
</evidence>
<geneLocation type="plasmid" evidence="1 2">
    <name>pSmeSM11c</name>
</geneLocation>
<dbReference type="Proteomes" id="UP000009045">
    <property type="component" value="Plasmid pSmeSM11c"/>
</dbReference>
<reference evidence="1 2" key="1">
    <citation type="journal article" date="2011" name="J. Biotechnol.">
        <title>The complete genome sequence of the dominant Sinorhizobium meliloti field isolate SM11 extends the S. meliloti pan-genome.</title>
        <authorList>
            <person name="Schneiker-Bekel S."/>
            <person name="Wibberg D."/>
            <person name="Bekel T."/>
            <person name="Blom J."/>
            <person name="Linke B."/>
            <person name="Neuweger H."/>
            <person name="Stiens M."/>
            <person name="Vorholter F.J."/>
            <person name="Weidner S."/>
            <person name="Goesmann A."/>
            <person name="Puhler A."/>
            <person name="Schluter A."/>
        </authorList>
    </citation>
    <scope>NUCLEOTIDE SEQUENCE [LARGE SCALE GENOMIC DNA]</scope>
    <source>
        <strain evidence="1 2">SM11</strain>
        <plasmid evidence="2">pSmeSM11c</plasmid>
    </source>
</reference>
<dbReference type="KEGG" id="smx:SM11_pC1630"/>
<name>F7XCS8_SINMM</name>
<protein>
    <submittedName>
        <fullName evidence="1">Uncharacterized protein</fullName>
    </submittedName>
</protein>
<proteinExistence type="predicted"/>
<accession>F7XCS8</accession>
<dbReference type="AlphaFoldDB" id="F7XCS8"/>
<keyword evidence="1" id="KW-0614">Plasmid</keyword>